<evidence type="ECO:0000256" key="5">
    <source>
        <dbReference type="SAM" id="SignalP"/>
    </source>
</evidence>
<dbReference type="CDD" id="cd13403">
    <property type="entry name" value="MLTF-like"/>
    <property type="match status" value="1"/>
</dbReference>
<feature type="domain" description="Solute-binding protein family 3/N-terminal" evidence="6">
    <location>
        <begin position="316"/>
        <end position="549"/>
    </location>
</feature>
<comment type="subcellular location">
    <subcellularLocation>
        <location evidence="1">Cell outer membrane</location>
        <topology evidence="1">Peripheral membrane protein</topology>
    </subcellularLocation>
</comment>
<dbReference type="GO" id="GO:0009279">
    <property type="term" value="C:cell outer membrane"/>
    <property type="evidence" value="ECO:0007669"/>
    <property type="project" value="UniProtKB-SubCell"/>
</dbReference>
<name>A0A084SPP5_9BACT</name>
<proteinExistence type="predicted"/>
<gene>
    <name evidence="7" type="ORF">Q664_28745</name>
</gene>
<keyword evidence="3" id="KW-0472">Membrane</keyword>
<evidence type="ECO:0000256" key="4">
    <source>
        <dbReference type="SAM" id="MobiDB-lite"/>
    </source>
</evidence>
<feature type="region of interest" description="Disordered" evidence="4">
    <location>
        <begin position="34"/>
        <end position="57"/>
    </location>
</feature>
<feature type="chain" id="PRO_5001781424" evidence="5">
    <location>
        <begin position="34"/>
        <end position="737"/>
    </location>
</feature>
<accession>A0A084SPP5</accession>
<evidence type="ECO:0000259" key="6">
    <source>
        <dbReference type="SMART" id="SM00062"/>
    </source>
</evidence>
<dbReference type="Gene3D" id="3.40.190.10">
    <property type="entry name" value="Periplasmic binding protein-like II"/>
    <property type="match status" value="4"/>
</dbReference>
<dbReference type="InterPro" id="IPR023346">
    <property type="entry name" value="Lysozyme-like_dom_sf"/>
</dbReference>
<dbReference type="InterPro" id="IPR008258">
    <property type="entry name" value="Transglycosylase_SLT_dom_1"/>
</dbReference>
<keyword evidence="3" id="KW-0998">Cell outer membrane</keyword>
<evidence type="ECO:0000256" key="3">
    <source>
        <dbReference type="ARBA" id="ARBA00023237"/>
    </source>
</evidence>
<feature type="domain" description="Solute-binding protein family 3/N-terminal" evidence="6">
    <location>
        <begin position="85"/>
        <end position="307"/>
    </location>
</feature>
<dbReference type="RefSeq" id="WP_043402462.1">
    <property type="nucleotide sequence ID" value="NZ_JPMI01000213.1"/>
</dbReference>
<dbReference type="InterPro" id="IPR001638">
    <property type="entry name" value="Solute-binding_3/MltF_N"/>
</dbReference>
<dbReference type="PROSITE" id="PS51257">
    <property type="entry name" value="PROKAR_LIPOPROTEIN"/>
    <property type="match status" value="1"/>
</dbReference>
<evidence type="ECO:0000313" key="7">
    <source>
        <dbReference type="EMBL" id="KFA90430.1"/>
    </source>
</evidence>
<dbReference type="CDD" id="cd01009">
    <property type="entry name" value="PBP2_YfhD_N"/>
    <property type="match status" value="2"/>
</dbReference>
<protein>
    <submittedName>
        <fullName evidence="7">Transglycosylase</fullName>
    </submittedName>
</protein>
<dbReference type="Pfam" id="PF01464">
    <property type="entry name" value="SLT"/>
    <property type="match status" value="1"/>
</dbReference>
<dbReference type="AlphaFoldDB" id="A0A084SPP5"/>
<organism evidence="7 8">
    <name type="scientific">Archangium violaceum Cb vi76</name>
    <dbReference type="NCBI Taxonomy" id="1406225"/>
    <lineage>
        <taxon>Bacteria</taxon>
        <taxon>Pseudomonadati</taxon>
        <taxon>Myxococcota</taxon>
        <taxon>Myxococcia</taxon>
        <taxon>Myxococcales</taxon>
        <taxon>Cystobacterineae</taxon>
        <taxon>Archangiaceae</taxon>
        <taxon>Archangium</taxon>
    </lineage>
</organism>
<evidence type="ECO:0000313" key="8">
    <source>
        <dbReference type="Proteomes" id="UP000028547"/>
    </source>
</evidence>
<evidence type="ECO:0000256" key="1">
    <source>
        <dbReference type="ARBA" id="ARBA00004339"/>
    </source>
</evidence>
<sequence length="737" mass="82079">MTHPSARSRPTLNRWLLAAALLCAVSACEGACAGEKAGPPGPTASASTGGEDDAFPEGASTVAAADERELPVAQGDLAEMKERGTLRILIEGTEEEFLPRQGSPKEQERALLERFARRHGMKAEFIRVSGFDRLIPLLTEGKGDIVAAEMTVTQARAERIAFTRPLAVVSEYVVGKKGAQDNPRSPGQLAGRKVHVRASSSYADSLRALAGEKAPGLTLEPVPENVEPEQLAYEVSRGQRPLTVLDSHLLAAIEAYNPDVERLFPIAEGQRLAWGLRKESPELKASLDGFLVENALTEYTSERFTGDLDALRKRGVLRVLTRNNPLTYFLYRGEPMGFDYQLAKAAADELGVRLEVVVPPSRDLLIPWLREGRGDFIAASLTITPERQAEVAFSQPYLYVDEVLVQRSTGPKAASPEELEGKKVHARKSSSYYTTLLALREKHGPFDIEPAPEDQETEVLLERVAAGELDFTVADSHILDAERVYRDDLEAGFTLPQPGPPGAESAQKEIAFAVRQENPQLRAFLDGFVKKTYRGVHYNMWRKRYFENKRHITRAKEERAGSSGRLSPYDTLIRKYSTTYGFDWRLMAAQAWRESHFDPKAKSWVGAQGLFQVMPTTGSSMGFTELEDPEQGTHAGVRYMHQMLGRLAPTIPFKHRLRFALAAYNVGLGHVLDARRLAAEQGLDPDKWFGHVEKAMLLLEKPEHYRRARHGYCRGSEPVRYVSDIQARYVEYVKVVQ</sequence>
<dbReference type="SMART" id="SM00062">
    <property type="entry name" value="PBPb"/>
    <property type="match status" value="2"/>
</dbReference>
<reference evidence="7 8" key="1">
    <citation type="submission" date="2014-07" db="EMBL/GenBank/DDBJ databases">
        <title>Draft Genome Sequence of Gephyronic Acid Producer, Cystobacter violaceus Strain Cb vi76.</title>
        <authorList>
            <person name="Stevens D.C."/>
            <person name="Young J."/>
            <person name="Carmichael R."/>
            <person name="Tan J."/>
            <person name="Taylor R.E."/>
        </authorList>
    </citation>
    <scope>NUCLEOTIDE SEQUENCE [LARGE SCALE GENOMIC DNA]</scope>
    <source>
        <strain evidence="7 8">Cb vi76</strain>
    </source>
</reference>
<dbReference type="SUPFAM" id="SSF53955">
    <property type="entry name" value="Lysozyme-like"/>
    <property type="match status" value="1"/>
</dbReference>
<evidence type="ECO:0000256" key="2">
    <source>
        <dbReference type="ARBA" id="ARBA00022729"/>
    </source>
</evidence>
<keyword evidence="2 5" id="KW-0732">Signal</keyword>
<dbReference type="PANTHER" id="PTHR35936:SF32">
    <property type="entry name" value="MEMBRANE-BOUND LYTIC MUREIN TRANSGLYCOSYLASE F"/>
    <property type="match status" value="1"/>
</dbReference>
<dbReference type="SUPFAM" id="SSF53850">
    <property type="entry name" value="Periplasmic binding protein-like II"/>
    <property type="match status" value="2"/>
</dbReference>
<dbReference type="EMBL" id="JPMI01000213">
    <property type="protein sequence ID" value="KFA90430.1"/>
    <property type="molecule type" value="Genomic_DNA"/>
</dbReference>
<dbReference type="Gene3D" id="1.10.530.10">
    <property type="match status" value="1"/>
</dbReference>
<dbReference type="Pfam" id="PF00497">
    <property type="entry name" value="SBP_bac_3"/>
    <property type="match status" value="2"/>
</dbReference>
<feature type="signal peptide" evidence="5">
    <location>
        <begin position="1"/>
        <end position="33"/>
    </location>
</feature>
<comment type="caution">
    <text evidence="7">The sequence shown here is derived from an EMBL/GenBank/DDBJ whole genome shotgun (WGS) entry which is preliminary data.</text>
</comment>
<dbReference type="Proteomes" id="UP000028547">
    <property type="component" value="Unassembled WGS sequence"/>
</dbReference>
<dbReference type="PANTHER" id="PTHR35936">
    <property type="entry name" value="MEMBRANE-BOUND LYTIC MUREIN TRANSGLYCOSYLASE F"/>
    <property type="match status" value="1"/>
</dbReference>